<dbReference type="InterPro" id="IPR020103">
    <property type="entry name" value="PsdUridine_synth_cat_dom_sf"/>
</dbReference>
<dbReference type="EC" id="5.4.99.-" evidence="7"/>
<dbReference type="InterPro" id="IPR006145">
    <property type="entry name" value="PsdUridine_synth_RsuA/RluA"/>
</dbReference>
<evidence type="ECO:0000256" key="3">
    <source>
        <dbReference type="ARBA" id="ARBA00023235"/>
    </source>
</evidence>
<dbReference type="GO" id="GO:0006364">
    <property type="term" value="P:rRNA processing"/>
    <property type="evidence" value="ECO:0007669"/>
    <property type="project" value="UniProtKB-ARBA"/>
</dbReference>
<dbReference type="PROSITE" id="PS01149">
    <property type="entry name" value="PSI_RSU"/>
    <property type="match status" value="1"/>
</dbReference>
<dbReference type="InterPro" id="IPR018496">
    <property type="entry name" value="PsdUridine_synth_RsuA/RluB_CS"/>
</dbReference>
<dbReference type="GO" id="GO:0001522">
    <property type="term" value="P:pseudouridine synthesis"/>
    <property type="evidence" value="ECO:0007669"/>
    <property type="project" value="InterPro"/>
</dbReference>
<dbReference type="PANTHER" id="PTHR47683">
    <property type="entry name" value="PSEUDOURIDINE SYNTHASE FAMILY PROTEIN-RELATED"/>
    <property type="match status" value="1"/>
</dbReference>
<evidence type="ECO:0000259" key="8">
    <source>
        <dbReference type="Pfam" id="PF00849"/>
    </source>
</evidence>
<protein>
    <recommendedName>
        <fullName evidence="7">Pseudouridine synthase</fullName>
        <ecNumber evidence="7">5.4.99.-</ecNumber>
    </recommendedName>
</protein>
<dbReference type="InterPro" id="IPR000748">
    <property type="entry name" value="PsdUridine_synth_RsuA/RluB/E/F"/>
</dbReference>
<dbReference type="Pfam" id="PF00849">
    <property type="entry name" value="PseudoU_synth_2"/>
    <property type="match status" value="1"/>
</dbReference>
<evidence type="ECO:0000256" key="4">
    <source>
        <dbReference type="ARBA" id="ARBA00036749"/>
    </source>
</evidence>
<dbReference type="RefSeq" id="WP_154716510.1">
    <property type="nucleotide sequence ID" value="NZ_LT837803.1"/>
</dbReference>
<dbReference type="PANTHER" id="PTHR47683:SF4">
    <property type="entry name" value="PSEUDOURIDINE SYNTHASE"/>
    <property type="match status" value="1"/>
</dbReference>
<accession>A0A7Z7HQU5</accession>
<dbReference type="Proteomes" id="UP000242886">
    <property type="component" value="Chromosome SDENCHOL"/>
</dbReference>
<dbReference type="Gene3D" id="3.10.290.10">
    <property type="entry name" value="RNA-binding S4 domain"/>
    <property type="match status" value="1"/>
</dbReference>
<keyword evidence="2 6" id="KW-0694">RNA-binding</keyword>
<dbReference type="PROSITE" id="PS50889">
    <property type="entry name" value="S4"/>
    <property type="match status" value="1"/>
</dbReference>
<evidence type="ECO:0000256" key="5">
    <source>
        <dbReference type="ARBA" id="ARBA00037590"/>
    </source>
</evidence>
<comment type="catalytic activity">
    <reaction evidence="4">
        <text>uridine(516) in 16S rRNA = pseudouridine(516) in 16S rRNA</text>
        <dbReference type="Rhea" id="RHEA:38867"/>
        <dbReference type="Rhea" id="RHEA-COMP:10089"/>
        <dbReference type="Rhea" id="RHEA-COMP:10090"/>
        <dbReference type="ChEBI" id="CHEBI:65314"/>
        <dbReference type="ChEBI" id="CHEBI:65315"/>
        <dbReference type="EC" id="5.4.99.19"/>
    </reaction>
</comment>
<dbReference type="InterPro" id="IPR020094">
    <property type="entry name" value="TruA/RsuA/RluB/E/F_N"/>
</dbReference>
<evidence type="ECO:0000256" key="1">
    <source>
        <dbReference type="ARBA" id="ARBA00008348"/>
    </source>
</evidence>
<evidence type="ECO:0000256" key="2">
    <source>
        <dbReference type="ARBA" id="ARBA00022884"/>
    </source>
</evidence>
<comment type="function">
    <text evidence="5">Responsible for synthesis of pseudouridine from uracil-516 in 16S ribosomal RNA.</text>
</comment>
<dbReference type="Gene3D" id="3.30.70.1560">
    <property type="entry name" value="Alpha-L RNA-binding motif"/>
    <property type="match status" value="1"/>
</dbReference>
<keyword evidence="10" id="KW-1185">Reference proteome</keyword>
<dbReference type="EMBL" id="LT837803">
    <property type="protein sequence ID" value="SMB25661.1"/>
    <property type="molecule type" value="Genomic_DNA"/>
</dbReference>
<dbReference type="InterPro" id="IPR050343">
    <property type="entry name" value="RsuA_PseudoU_synthase"/>
</dbReference>
<feature type="domain" description="Pseudouridine synthase RsuA/RluA-like" evidence="8">
    <location>
        <begin position="66"/>
        <end position="141"/>
    </location>
</feature>
<dbReference type="InterPro" id="IPR042092">
    <property type="entry name" value="PsdUridine_s_RsuA/RluB/E/F_cat"/>
</dbReference>
<comment type="similarity">
    <text evidence="1 7">Belongs to the pseudouridine synthase RsuA family.</text>
</comment>
<keyword evidence="3 7" id="KW-0413">Isomerase</keyword>
<dbReference type="GO" id="GO:0160136">
    <property type="term" value="F:16S rRNA pseudouridine(516) synthase activity"/>
    <property type="evidence" value="ECO:0007669"/>
    <property type="project" value="UniProtKB-EC"/>
</dbReference>
<evidence type="ECO:0000256" key="7">
    <source>
        <dbReference type="RuleBase" id="RU003887"/>
    </source>
</evidence>
<evidence type="ECO:0000313" key="9">
    <source>
        <dbReference type="EMBL" id="SMB25661.1"/>
    </source>
</evidence>
<dbReference type="InterPro" id="IPR036986">
    <property type="entry name" value="S4_RNA-bd_sf"/>
</dbReference>
<proteinExistence type="inferred from homology"/>
<organism evidence="9 10">
    <name type="scientific">Sterolibacterium denitrificans</name>
    <dbReference type="NCBI Taxonomy" id="157592"/>
    <lineage>
        <taxon>Bacteria</taxon>
        <taxon>Pseudomonadati</taxon>
        <taxon>Pseudomonadota</taxon>
        <taxon>Betaproteobacteria</taxon>
        <taxon>Nitrosomonadales</taxon>
        <taxon>Sterolibacteriaceae</taxon>
        <taxon>Sterolibacterium</taxon>
    </lineage>
</organism>
<dbReference type="Gene3D" id="3.30.70.580">
    <property type="entry name" value="Pseudouridine synthase I, catalytic domain, N-terminal subdomain"/>
    <property type="match status" value="1"/>
</dbReference>
<evidence type="ECO:0000256" key="6">
    <source>
        <dbReference type="PROSITE-ProRule" id="PRU00182"/>
    </source>
</evidence>
<evidence type="ECO:0000313" key="10">
    <source>
        <dbReference type="Proteomes" id="UP000242886"/>
    </source>
</evidence>
<dbReference type="NCBIfam" id="TIGR00093">
    <property type="entry name" value="pseudouridine synthase"/>
    <property type="match status" value="1"/>
</dbReference>
<sequence>MKLLKLLANLGYGSRREVTQMLKNGWVTGADGRALGLDETIDLADAVACAAIRVDDEALDPLPGVVLMLNKPVGYTCSTRDQVRLVYELLPPRFRQRKPVLSTVGRLDRDTAGLLLLTDDGLLLHRIIAPKARVQKVYEAELGMDLRGDEAALFAAGTLLLEGEDAPLAPAGLVALGPRRARVTLSEGRYHQVRRMFAAVGNHVVALRRVALGGLTLDGLVEGEWRVLNAREVAQVFSAPQMETGMEGALPGLP</sequence>
<reference evidence="9" key="1">
    <citation type="submission" date="2017-03" db="EMBL/GenBank/DDBJ databases">
        <authorList>
            <consortium name="AG Boll"/>
        </authorList>
    </citation>
    <scope>NUCLEOTIDE SEQUENCE [LARGE SCALE GENOMIC DNA]</scope>
    <source>
        <strain evidence="9">Chol</strain>
    </source>
</reference>
<dbReference type="AlphaFoldDB" id="A0A7Z7HQU5"/>
<name>A0A7Z7HQU5_9PROT</name>
<gene>
    <name evidence="9" type="primary">rsuA</name>
    <name evidence="9" type="ORF">SDENCHOL_11314</name>
</gene>
<dbReference type="GO" id="GO:0003723">
    <property type="term" value="F:RNA binding"/>
    <property type="evidence" value="ECO:0007669"/>
    <property type="project" value="UniProtKB-KW"/>
</dbReference>
<dbReference type="SUPFAM" id="SSF55120">
    <property type="entry name" value="Pseudouridine synthase"/>
    <property type="match status" value="1"/>
</dbReference>